<reference evidence="2 3" key="1">
    <citation type="journal article" date="2018" name="Nat. Ecol. Evol.">
        <title>Pezizomycetes genomes reveal the molecular basis of ectomycorrhizal truffle lifestyle.</title>
        <authorList>
            <person name="Murat C."/>
            <person name="Payen T."/>
            <person name="Noel B."/>
            <person name="Kuo A."/>
            <person name="Morin E."/>
            <person name="Chen J."/>
            <person name="Kohler A."/>
            <person name="Krizsan K."/>
            <person name="Balestrini R."/>
            <person name="Da Silva C."/>
            <person name="Montanini B."/>
            <person name="Hainaut M."/>
            <person name="Levati E."/>
            <person name="Barry K.W."/>
            <person name="Belfiori B."/>
            <person name="Cichocki N."/>
            <person name="Clum A."/>
            <person name="Dockter R.B."/>
            <person name="Fauchery L."/>
            <person name="Guy J."/>
            <person name="Iotti M."/>
            <person name="Le Tacon F."/>
            <person name="Lindquist E.A."/>
            <person name="Lipzen A."/>
            <person name="Malagnac F."/>
            <person name="Mello A."/>
            <person name="Molinier V."/>
            <person name="Miyauchi S."/>
            <person name="Poulain J."/>
            <person name="Riccioni C."/>
            <person name="Rubini A."/>
            <person name="Sitrit Y."/>
            <person name="Splivallo R."/>
            <person name="Traeger S."/>
            <person name="Wang M."/>
            <person name="Zifcakova L."/>
            <person name="Wipf D."/>
            <person name="Zambonelli A."/>
            <person name="Paolocci F."/>
            <person name="Nowrousian M."/>
            <person name="Ottonello S."/>
            <person name="Baldrian P."/>
            <person name="Spatafora J.W."/>
            <person name="Henrissat B."/>
            <person name="Nagy L.G."/>
            <person name="Aury J.M."/>
            <person name="Wincker P."/>
            <person name="Grigoriev I.V."/>
            <person name="Bonfante P."/>
            <person name="Martin F.M."/>
        </authorList>
    </citation>
    <scope>NUCLEOTIDE SEQUENCE [LARGE SCALE GENOMIC DNA]</scope>
    <source>
        <strain evidence="2 3">120613-1</strain>
    </source>
</reference>
<keyword evidence="3" id="KW-1185">Reference proteome</keyword>
<feature type="non-terminal residue" evidence="2">
    <location>
        <position position="111"/>
    </location>
</feature>
<dbReference type="Proteomes" id="UP000276215">
    <property type="component" value="Unassembled WGS sequence"/>
</dbReference>
<proteinExistence type="predicted"/>
<feature type="domain" description="Tc1-like transposase DDE" evidence="1">
    <location>
        <begin position="12"/>
        <end position="69"/>
    </location>
</feature>
<gene>
    <name evidence="2" type="ORF">L873DRAFT_1656109</name>
</gene>
<evidence type="ECO:0000313" key="3">
    <source>
        <dbReference type="Proteomes" id="UP000276215"/>
    </source>
</evidence>
<evidence type="ECO:0000313" key="2">
    <source>
        <dbReference type="EMBL" id="RPB03923.1"/>
    </source>
</evidence>
<dbReference type="InterPro" id="IPR038717">
    <property type="entry name" value="Tc1-like_DDE_dom"/>
</dbReference>
<dbReference type="InterPro" id="IPR036397">
    <property type="entry name" value="RNaseH_sf"/>
</dbReference>
<feature type="non-terminal residue" evidence="2">
    <location>
        <position position="1"/>
    </location>
</feature>
<sequence>YLIPFLLSSNTPISDICVIEDNAKYHLTAITSAFKVQKLPLPANSQDLNHMENAWHILKAWLHKRFTKNKWERPSSKDEQWKVMEEEWDAINQEVLDKLAEGMPRRVEAII</sequence>
<dbReference type="Gene3D" id="3.30.420.10">
    <property type="entry name" value="Ribonuclease H-like superfamily/Ribonuclease H"/>
    <property type="match status" value="1"/>
</dbReference>
<protein>
    <recommendedName>
        <fullName evidence="1">Tc1-like transposase DDE domain-containing protein</fullName>
    </recommendedName>
</protein>
<evidence type="ECO:0000259" key="1">
    <source>
        <dbReference type="Pfam" id="PF13358"/>
    </source>
</evidence>
<dbReference type="OrthoDB" id="5410741at2759"/>
<dbReference type="Pfam" id="PF13358">
    <property type="entry name" value="DDE_3"/>
    <property type="match status" value="1"/>
</dbReference>
<dbReference type="GO" id="GO:0003676">
    <property type="term" value="F:nucleic acid binding"/>
    <property type="evidence" value="ECO:0007669"/>
    <property type="project" value="InterPro"/>
</dbReference>
<dbReference type="EMBL" id="ML120360">
    <property type="protein sequence ID" value="RPB03923.1"/>
    <property type="molecule type" value="Genomic_DNA"/>
</dbReference>
<organism evidence="2 3">
    <name type="scientific">Choiromyces venosus 120613-1</name>
    <dbReference type="NCBI Taxonomy" id="1336337"/>
    <lineage>
        <taxon>Eukaryota</taxon>
        <taxon>Fungi</taxon>
        <taxon>Dikarya</taxon>
        <taxon>Ascomycota</taxon>
        <taxon>Pezizomycotina</taxon>
        <taxon>Pezizomycetes</taxon>
        <taxon>Pezizales</taxon>
        <taxon>Tuberaceae</taxon>
        <taxon>Choiromyces</taxon>
    </lineage>
</organism>
<accession>A0A3N4K0V7</accession>
<name>A0A3N4K0V7_9PEZI</name>
<dbReference type="AlphaFoldDB" id="A0A3N4K0V7"/>